<sequence>FSGVEIDPIRGVGCTSVWGDIVILCEVPRGVVSRGVGFSGVETDPICGVGCTSVWGDIMILCEVPPGVGYPACGQPHTWRWLYRRMGRYCDSMNRADNVLGSLLRIIGKPKAVYVEILGNV</sequence>
<keyword evidence="1" id="KW-0808">Transferase</keyword>
<dbReference type="EMBL" id="AP019303">
    <property type="protein sequence ID" value="BBH07285.1"/>
    <property type="molecule type" value="Genomic_DNA"/>
</dbReference>
<reference evidence="1" key="1">
    <citation type="journal article" date="2019" name="Science">
        <title>Mutation of a bHLH transcription factor allowed almond domestication.</title>
        <authorList>
            <person name="Sanchez-Perez R."/>
            <person name="Pavan S."/>
            <person name="Mazzeo R."/>
            <person name="Moldovan C."/>
            <person name="Aiese Cigliano R."/>
            <person name="Del Cueto J."/>
            <person name="Ricciardi F."/>
            <person name="Lotti C."/>
            <person name="Ricciardi L."/>
            <person name="Dicenta F."/>
            <person name="Lopez-Marques R.L."/>
            <person name="Lindberg Moller B."/>
        </authorList>
    </citation>
    <scope>NUCLEOTIDE SEQUENCE</scope>
</reference>
<feature type="non-terminal residue" evidence="1">
    <location>
        <position position="1"/>
    </location>
</feature>
<dbReference type="AlphaFoldDB" id="A0A4Y1RTM0"/>
<name>A0A4Y1RTM0_PRUDU</name>
<gene>
    <name evidence="1" type="ORF">Prudu_019169</name>
</gene>
<accession>A0A4Y1RTM0</accession>
<proteinExistence type="predicted"/>
<protein>
    <submittedName>
        <fullName evidence="1">HXXXD-type acyl-transferase family protein</fullName>
    </submittedName>
</protein>
<organism evidence="1">
    <name type="scientific">Prunus dulcis</name>
    <name type="common">Almond</name>
    <name type="synonym">Amygdalus dulcis</name>
    <dbReference type="NCBI Taxonomy" id="3755"/>
    <lineage>
        <taxon>Eukaryota</taxon>
        <taxon>Viridiplantae</taxon>
        <taxon>Streptophyta</taxon>
        <taxon>Embryophyta</taxon>
        <taxon>Tracheophyta</taxon>
        <taxon>Spermatophyta</taxon>
        <taxon>Magnoliopsida</taxon>
        <taxon>eudicotyledons</taxon>
        <taxon>Gunneridae</taxon>
        <taxon>Pentapetalae</taxon>
        <taxon>rosids</taxon>
        <taxon>fabids</taxon>
        <taxon>Rosales</taxon>
        <taxon>Rosaceae</taxon>
        <taxon>Amygdaloideae</taxon>
        <taxon>Amygdaleae</taxon>
        <taxon>Prunus</taxon>
    </lineage>
</organism>
<evidence type="ECO:0000313" key="1">
    <source>
        <dbReference type="EMBL" id="BBH07285.1"/>
    </source>
</evidence>
<dbReference type="GO" id="GO:0016740">
    <property type="term" value="F:transferase activity"/>
    <property type="evidence" value="ECO:0007669"/>
    <property type="project" value="UniProtKB-KW"/>
</dbReference>